<feature type="transmembrane region" description="Helical" evidence="9">
    <location>
        <begin position="46"/>
        <end position="69"/>
    </location>
</feature>
<keyword evidence="11" id="KW-1185">Reference proteome</keyword>
<organism evidence="10 11">
    <name type="scientific">Minwuia thermotolerans</name>
    <dbReference type="NCBI Taxonomy" id="2056226"/>
    <lineage>
        <taxon>Bacteria</taxon>
        <taxon>Pseudomonadati</taxon>
        <taxon>Pseudomonadota</taxon>
        <taxon>Alphaproteobacteria</taxon>
        <taxon>Minwuiales</taxon>
        <taxon>Minwuiaceae</taxon>
        <taxon>Minwuia</taxon>
    </lineage>
</organism>
<evidence type="ECO:0000256" key="9">
    <source>
        <dbReference type="SAM" id="Phobius"/>
    </source>
</evidence>
<feature type="transmembrane region" description="Helical" evidence="9">
    <location>
        <begin position="322"/>
        <end position="345"/>
    </location>
</feature>
<dbReference type="AlphaFoldDB" id="A0A2M9G387"/>
<name>A0A2M9G387_9PROT</name>
<feature type="transmembrane region" description="Helical" evidence="9">
    <location>
        <begin position="81"/>
        <end position="107"/>
    </location>
</feature>
<dbReference type="Proteomes" id="UP000229498">
    <property type="component" value="Unassembled WGS sequence"/>
</dbReference>
<accession>A0A2M9G387</accession>
<evidence type="ECO:0000256" key="7">
    <source>
        <dbReference type="ARBA" id="ARBA00023136"/>
    </source>
</evidence>
<dbReference type="InterPro" id="IPR007272">
    <property type="entry name" value="Sulf_transp_TsuA/YedE"/>
</dbReference>
<keyword evidence="6 9" id="KW-1133">Transmembrane helix</keyword>
<gene>
    <name evidence="10" type="ORF">CVT23_07210</name>
</gene>
<dbReference type="EMBL" id="PHIG01000029">
    <property type="protein sequence ID" value="PJK30182.1"/>
    <property type="molecule type" value="Genomic_DNA"/>
</dbReference>
<feature type="transmembrane region" description="Helical" evidence="9">
    <location>
        <begin position="294"/>
        <end position="316"/>
    </location>
</feature>
<feature type="transmembrane region" description="Helical" evidence="9">
    <location>
        <begin position="119"/>
        <end position="142"/>
    </location>
</feature>
<feature type="transmembrane region" description="Helical" evidence="9">
    <location>
        <begin position="6"/>
        <end position="25"/>
    </location>
</feature>
<keyword evidence="4" id="KW-0997">Cell inner membrane</keyword>
<evidence type="ECO:0000256" key="4">
    <source>
        <dbReference type="ARBA" id="ARBA00022519"/>
    </source>
</evidence>
<protein>
    <submittedName>
        <fullName evidence="10">Mmebrane protein</fullName>
    </submittedName>
</protein>
<keyword evidence="7 9" id="KW-0472">Membrane</keyword>
<keyword evidence="5 9" id="KW-0812">Transmembrane</keyword>
<evidence type="ECO:0000256" key="6">
    <source>
        <dbReference type="ARBA" id="ARBA00022989"/>
    </source>
</evidence>
<feature type="transmembrane region" description="Helical" evidence="9">
    <location>
        <begin position="257"/>
        <end position="274"/>
    </location>
</feature>
<evidence type="ECO:0000313" key="10">
    <source>
        <dbReference type="EMBL" id="PJK30182.1"/>
    </source>
</evidence>
<reference evidence="10 11" key="1">
    <citation type="submission" date="2017-11" db="EMBL/GenBank/DDBJ databases">
        <title>Draft genome sequence of Rhizobiales bacterium SY3-13.</title>
        <authorList>
            <person name="Sun C."/>
        </authorList>
    </citation>
    <scope>NUCLEOTIDE SEQUENCE [LARGE SCALE GENOMIC DNA]</scope>
    <source>
        <strain evidence="10 11">SY3-13</strain>
    </source>
</reference>
<dbReference type="GO" id="GO:0005886">
    <property type="term" value="C:plasma membrane"/>
    <property type="evidence" value="ECO:0007669"/>
    <property type="project" value="UniProtKB-SubCell"/>
</dbReference>
<dbReference type="PANTHER" id="PTHR30574:SF1">
    <property type="entry name" value="SULPHUR TRANSPORT DOMAIN-CONTAINING PROTEIN"/>
    <property type="match status" value="1"/>
</dbReference>
<evidence type="ECO:0000256" key="1">
    <source>
        <dbReference type="ARBA" id="ARBA00004429"/>
    </source>
</evidence>
<keyword evidence="3" id="KW-1003">Cell membrane</keyword>
<proteinExistence type="inferred from homology"/>
<dbReference type="PANTHER" id="PTHR30574">
    <property type="entry name" value="INNER MEMBRANE PROTEIN YEDE"/>
    <property type="match status" value="1"/>
</dbReference>
<dbReference type="Pfam" id="PF04143">
    <property type="entry name" value="Sulf_transp"/>
    <property type="match status" value="1"/>
</dbReference>
<evidence type="ECO:0000256" key="2">
    <source>
        <dbReference type="ARBA" id="ARBA00022448"/>
    </source>
</evidence>
<sequence length="368" mass="37661">MLDSEWWLPVGGVAVGAIIGAAARHDRFCTLAALERHWYAADSTGVRTWVLAAAFAIVATQALVLGGVIDLSGSFYLTTEFGWTGAILGGLAFGFGMALVGTCGFGALVRLGGGSLRSLIVLVALGLSALAAQRGMLAIVRIHAVDDLAIDLGFAGDQSLGAIASAAAGADLRLPVAVAAAALLFGWVFADPGYRRRTGHILTAALVGLGITVGWAITATVSESAMAPVQIESASFVAPLGDTILHVIAFTGVLPDYGVGLVVGVVLGAALVAWRRHDVRWEACDDARELGRHLMGGALMGVGGVLALGCTIGQGMSAASLLTLSAPVTMASIIIGARLGLAYLLEGSPWRALPFTAEPIAGRARRRN</sequence>
<keyword evidence="2" id="KW-0813">Transport</keyword>
<comment type="similarity">
    <text evidence="8">Belongs to the TsuA/YedE (TC 9.B.102) family.</text>
</comment>
<comment type="subcellular location">
    <subcellularLocation>
        <location evidence="1">Cell inner membrane</location>
        <topology evidence="1">Multi-pass membrane protein</topology>
    </subcellularLocation>
</comment>
<feature type="transmembrane region" description="Helical" evidence="9">
    <location>
        <begin position="201"/>
        <end position="221"/>
    </location>
</feature>
<comment type="caution">
    <text evidence="10">The sequence shown here is derived from an EMBL/GenBank/DDBJ whole genome shotgun (WGS) entry which is preliminary data.</text>
</comment>
<evidence type="ECO:0000313" key="11">
    <source>
        <dbReference type="Proteomes" id="UP000229498"/>
    </source>
</evidence>
<feature type="transmembrane region" description="Helical" evidence="9">
    <location>
        <begin position="162"/>
        <end position="189"/>
    </location>
</feature>
<evidence type="ECO:0000256" key="3">
    <source>
        <dbReference type="ARBA" id="ARBA00022475"/>
    </source>
</evidence>
<dbReference type="OrthoDB" id="7984363at2"/>
<evidence type="ECO:0000256" key="8">
    <source>
        <dbReference type="ARBA" id="ARBA00035655"/>
    </source>
</evidence>
<dbReference type="RefSeq" id="WP_109795380.1">
    <property type="nucleotide sequence ID" value="NZ_PHIG01000029.1"/>
</dbReference>
<evidence type="ECO:0000256" key="5">
    <source>
        <dbReference type="ARBA" id="ARBA00022692"/>
    </source>
</evidence>